<name>A0A6P4IM80_DROKI</name>
<feature type="region of interest" description="Disordered" evidence="1">
    <location>
        <begin position="206"/>
        <end position="245"/>
    </location>
</feature>
<sequence>MAKKCCCSECESKIAYWEAKLRDSRNQEGDQEWAKERKLPSNKRFVDKRKSIEISDKKLGGCKCDKQKSVEISESSELEDSVQGLGFVDLYRQRHQQKPHYEPVDASELYSIDHRGQGNKIPNKNPCKWEPFAKPFKFKDYKPRPSEETLAPLNLNQHSGSVSPLPLNKSYLRSIFRSPGPEEPRQSRPMGRVHKWTRLDRQFLRDNGVPIPSPKLTERSPFQTRYGPKSSTQFSPRFHPRQTIPSESSDACLARCSKKSTEKESEQFLEPPTELIDPSESRVHCCDDSLDDEIVCNSGKNCEVDYRNTRMQGGALNLCPWMRKPVQSRYKMGSSSRIHFKPKSECAEPNTLTKRSSFKWKVFSRKPQVGEDPLLETLLSSRSLVYSHSSGSQRQGQDPTSFSTTTLDMPASESCLALDLTLELASSRPSGMKPDYCCSRGLRLPSLDSNYTFTKIWRAAHYGSATSPTGGLYSQVDKLKFRTIDRLDAGFSMVPLFEGSKEETRERVRYFAIEFDMLSTEERLKDTELRFRQLRKLQDTSDKTYRKYYQDHKPVPRPVPINGTLYCCPIGGMCCPPVTNETILGHKMRYHLHERGLELREIFSGDRLLLIFNPRSYALGRNSCMSAMAYAGVYNDPSTLPGRRFMPTRNRQLPCAFAQYSEHLPLFVMVCRNRWSTVEGGRKGYSEWSTECLSERNDVLTFWVVTVDLALPVHVIMTVLNRRMDATRSCVMKARPLHKTQNCLKIMRSSTHYMQLCEQDLRILTSDDTEPIYLEISVKEFSGTLECKPPLEVKKT</sequence>
<protein>
    <recommendedName>
        <fullName evidence="2">DUF4729 domain-containing protein</fullName>
    </recommendedName>
</protein>
<gene>
    <name evidence="4" type="primary">LOC108080016</name>
</gene>
<accession>A0A6P4IM80</accession>
<organism evidence="3 4">
    <name type="scientific">Drosophila kikkawai</name>
    <name type="common">Fruit fly</name>
    <dbReference type="NCBI Taxonomy" id="30033"/>
    <lineage>
        <taxon>Eukaryota</taxon>
        <taxon>Metazoa</taxon>
        <taxon>Ecdysozoa</taxon>
        <taxon>Arthropoda</taxon>
        <taxon>Hexapoda</taxon>
        <taxon>Insecta</taxon>
        <taxon>Pterygota</taxon>
        <taxon>Neoptera</taxon>
        <taxon>Endopterygota</taxon>
        <taxon>Diptera</taxon>
        <taxon>Brachycera</taxon>
        <taxon>Muscomorpha</taxon>
        <taxon>Ephydroidea</taxon>
        <taxon>Drosophilidae</taxon>
        <taxon>Drosophila</taxon>
        <taxon>Sophophora</taxon>
    </lineage>
</organism>
<evidence type="ECO:0000313" key="4">
    <source>
        <dbReference type="RefSeq" id="XP_017030072.1"/>
    </source>
</evidence>
<evidence type="ECO:0000256" key="1">
    <source>
        <dbReference type="SAM" id="MobiDB-lite"/>
    </source>
</evidence>
<dbReference type="Pfam" id="PF15866">
    <property type="entry name" value="DUF4729"/>
    <property type="match status" value="1"/>
</dbReference>
<dbReference type="OrthoDB" id="7736976at2759"/>
<dbReference type="AlphaFoldDB" id="A0A6P4IM80"/>
<dbReference type="InterPro" id="IPR031732">
    <property type="entry name" value="DUF4729"/>
</dbReference>
<proteinExistence type="predicted"/>
<dbReference type="GeneID" id="108080016"/>
<dbReference type="RefSeq" id="XP_017030072.1">
    <property type="nucleotide sequence ID" value="XM_017174583.3"/>
</dbReference>
<dbReference type="Proteomes" id="UP001652661">
    <property type="component" value="Chromosome X"/>
</dbReference>
<evidence type="ECO:0000313" key="3">
    <source>
        <dbReference type="Proteomes" id="UP001652661"/>
    </source>
</evidence>
<reference evidence="4" key="1">
    <citation type="submission" date="2025-08" db="UniProtKB">
        <authorList>
            <consortium name="RefSeq"/>
        </authorList>
    </citation>
    <scope>IDENTIFICATION</scope>
    <source>
        <strain evidence="4">14028-0561.14</strain>
        <tissue evidence="4">Whole fly</tissue>
    </source>
</reference>
<feature type="domain" description="DUF4729" evidence="2">
    <location>
        <begin position="568"/>
        <end position="766"/>
    </location>
</feature>
<evidence type="ECO:0000259" key="2">
    <source>
        <dbReference type="Pfam" id="PF15866"/>
    </source>
</evidence>
<keyword evidence="3" id="KW-1185">Reference proteome</keyword>